<dbReference type="Pfam" id="PF13417">
    <property type="entry name" value="GST_N_3"/>
    <property type="match status" value="1"/>
</dbReference>
<dbReference type="EC" id="2.5.1.18" evidence="3"/>
<dbReference type="Proteomes" id="UP000024635">
    <property type="component" value="Unassembled WGS sequence"/>
</dbReference>
<keyword evidence="6" id="KW-0560">Oxidoreductase</keyword>
<organism evidence="16 17">
    <name type="scientific">Ancylostoma ceylanicum</name>
    <dbReference type="NCBI Taxonomy" id="53326"/>
    <lineage>
        <taxon>Eukaryota</taxon>
        <taxon>Metazoa</taxon>
        <taxon>Ecdysozoa</taxon>
        <taxon>Nematoda</taxon>
        <taxon>Chromadorea</taxon>
        <taxon>Rhabditida</taxon>
        <taxon>Rhabditina</taxon>
        <taxon>Rhabditomorpha</taxon>
        <taxon>Strongyloidea</taxon>
        <taxon>Ancylostomatidae</taxon>
        <taxon>Ancylostomatinae</taxon>
        <taxon>Ancylostoma</taxon>
    </lineage>
</organism>
<dbReference type="Gene3D" id="3.40.30.10">
    <property type="entry name" value="Glutaredoxin"/>
    <property type="match status" value="1"/>
</dbReference>
<dbReference type="PROSITE" id="PS50404">
    <property type="entry name" value="GST_NTER"/>
    <property type="match status" value="1"/>
</dbReference>
<evidence type="ECO:0000256" key="1">
    <source>
        <dbReference type="ARBA" id="ARBA00011067"/>
    </source>
</evidence>
<sequence length="495" mass="55591">MCRISASVALVLWQLAAVVSPEIVGMDTMSLRCGDELKPSSLPLRLYVMRFCPWCERVLLYLSRKNASVEVVNVDLVDKPTFLFSKHPEGKVPVLEHKGQNIIDSALISEYLDWIQPHTSILPSDPYLKAKQRMLSGLLEGKLPAASRAIVEEQKKHSQKSLTNAAVHDALDSAEKLLNSTFFNGEDPGFADYMTYPFLERIWIWSHEPGATDLRSDAFPSDAYPKLQRWFSKMRSRKEVARVSQPLWRHRLFNKGYIKGEPDFDAGRHSDDHNNKPRYNEHYFEATDYHNDAETNDHHRRPYDYNNDDTTNDNDNNDDHDDDSATDHYHDYDDYNDYDHYNNHDHTDDDYDDDNNNDSAAIRLPTNYHNLVISLARLMSPLAAQACMSCSVNNPLMQSSIGGDGTNRDGRAVITVSVVNGCEVASATCFADGNRDTLIQVFTGGVPYIMNGGCGSADLPPNLITCGADGNWVFVVTGEINPTIQCSVTNVGPDC</sequence>
<feature type="signal peptide" evidence="13">
    <location>
        <begin position="1"/>
        <end position="21"/>
    </location>
</feature>
<dbReference type="SUPFAM" id="SSF47616">
    <property type="entry name" value="GST C-terminal domain-like"/>
    <property type="match status" value="1"/>
</dbReference>
<protein>
    <recommendedName>
        <fullName evidence="7">Glutathione-dependent dehydroascorbate reductase</fullName>
        <ecNumber evidence="4">1.20.4.2</ecNumber>
        <ecNumber evidence="2">1.8.5.1</ecNumber>
        <ecNumber evidence="3">2.5.1.18</ecNumber>
    </recommendedName>
    <alternativeName>
        <fullName evidence="8">Monomethylarsonic acid reductase</fullName>
    </alternativeName>
</protein>
<evidence type="ECO:0000313" key="17">
    <source>
        <dbReference type="Proteomes" id="UP000024635"/>
    </source>
</evidence>
<comment type="catalytic activity">
    <reaction evidence="9">
        <text>RX + glutathione = an S-substituted glutathione + a halide anion + H(+)</text>
        <dbReference type="Rhea" id="RHEA:16437"/>
        <dbReference type="ChEBI" id="CHEBI:15378"/>
        <dbReference type="ChEBI" id="CHEBI:16042"/>
        <dbReference type="ChEBI" id="CHEBI:17792"/>
        <dbReference type="ChEBI" id="CHEBI:57925"/>
        <dbReference type="ChEBI" id="CHEBI:90779"/>
        <dbReference type="EC" id="2.5.1.18"/>
    </reaction>
</comment>
<dbReference type="STRING" id="53326.A0A016SHN6"/>
<evidence type="ECO:0000259" key="15">
    <source>
        <dbReference type="PROSITE" id="PS50405"/>
    </source>
</evidence>
<evidence type="ECO:0000256" key="10">
    <source>
        <dbReference type="ARBA" id="ARBA00048353"/>
    </source>
</evidence>
<dbReference type="InterPro" id="IPR036249">
    <property type="entry name" value="Thioredoxin-like_sf"/>
</dbReference>
<dbReference type="FunFam" id="3.40.30.10:FF:000123">
    <property type="entry name" value="Glutathione transferase o1"/>
    <property type="match status" value="1"/>
</dbReference>
<comment type="catalytic activity">
    <reaction evidence="11">
        <text>L-dehydroascorbate + 2 glutathione = glutathione disulfide + L-ascorbate</text>
        <dbReference type="Rhea" id="RHEA:24424"/>
        <dbReference type="ChEBI" id="CHEBI:38290"/>
        <dbReference type="ChEBI" id="CHEBI:57925"/>
        <dbReference type="ChEBI" id="CHEBI:58297"/>
        <dbReference type="ChEBI" id="CHEBI:58539"/>
        <dbReference type="EC" id="1.8.5.1"/>
    </reaction>
</comment>
<gene>
    <name evidence="16" type="primary">Acey_s0226.g2767</name>
    <name evidence="16" type="ORF">Y032_0226g2767</name>
</gene>
<feature type="chain" id="PRO_5001489474" description="Glutathione-dependent dehydroascorbate reductase" evidence="13">
    <location>
        <begin position="22"/>
        <end position="495"/>
    </location>
</feature>
<dbReference type="EMBL" id="JARK01001562">
    <property type="protein sequence ID" value="EYB89897.1"/>
    <property type="molecule type" value="Genomic_DNA"/>
</dbReference>
<evidence type="ECO:0000256" key="13">
    <source>
        <dbReference type="SAM" id="SignalP"/>
    </source>
</evidence>
<dbReference type="InterPro" id="IPR011767">
    <property type="entry name" value="GLR_AS"/>
</dbReference>
<dbReference type="PROSITE" id="PS50405">
    <property type="entry name" value="GST_CTER"/>
    <property type="match status" value="1"/>
</dbReference>
<dbReference type="InterPro" id="IPR040079">
    <property type="entry name" value="Glutathione_S-Trfase"/>
</dbReference>
<comment type="catalytic activity">
    <reaction evidence="10">
        <text>methylarsonate + 2 glutathione + H(+) = methylarsonous acid + glutathione disulfide + H2O</text>
        <dbReference type="Rhea" id="RHEA:15969"/>
        <dbReference type="ChEBI" id="CHEBI:15377"/>
        <dbReference type="ChEBI" id="CHEBI:15378"/>
        <dbReference type="ChEBI" id="CHEBI:17826"/>
        <dbReference type="ChEBI" id="CHEBI:33409"/>
        <dbReference type="ChEBI" id="CHEBI:57925"/>
        <dbReference type="ChEBI" id="CHEBI:58297"/>
        <dbReference type="EC" id="1.20.4.2"/>
    </reaction>
</comment>
<dbReference type="GO" id="GO:0006749">
    <property type="term" value="P:glutathione metabolic process"/>
    <property type="evidence" value="ECO:0007669"/>
    <property type="project" value="TreeGrafter"/>
</dbReference>
<evidence type="ECO:0000313" key="16">
    <source>
        <dbReference type="EMBL" id="EYB89897.1"/>
    </source>
</evidence>
<evidence type="ECO:0000256" key="2">
    <source>
        <dbReference type="ARBA" id="ARBA00012436"/>
    </source>
</evidence>
<evidence type="ECO:0000256" key="7">
    <source>
        <dbReference type="ARBA" id="ARBA00032186"/>
    </source>
</evidence>
<feature type="domain" description="GST N-terminal" evidence="14">
    <location>
        <begin position="42"/>
        <end position="120"/>
    </location>
</feature>
<dbReference type="GO" id="GO:0045174">
    <property type="term" value="F:glutathione dehydrogenase (ascorbate) activity"/>
    <property type="evidence" value="ECO:0007669"/>
    <property type="project" value="UniProtKB-EC"/>
</dbReference>
<dbReference type="OrthoDB" id="4951845at2759"/>
<dbReference type="SFLD" id="SFLDG00358">
    <property type="entry name" value="Main_(cytGST)"/>
    <property type="match status" value="1"/>
</dbReference>
<dbReference type="PRINTS" id="PR01625">
    <property type="entry name" value="GSTRNSFRASEO"/>
</dbReference>
<feature type="domain" description="GST C-terminal" evidence="15">
    <location>
        <begin position="125"/>
        <end position="258"/>
    </location>
</feature>
<evidence type="ECO:0000256" key="12">
    <source>
        <dbReference type="SAM" id="MobiDB-lite"/>
    </source>
</evidence>
<dbReference type="InterPro" id="IPR050983">
    <property type="entry name" value="GST_Omega/HSP26"/>
</dbReference>
<dbReference type="PANTHER" id="PTHR43968">
    <property type="match status" value="1"/>
</dbReference>
<evidence type="ECO:0000256" key="11">
    <source>
        <dbReference type="ARBA" id="ARBA00049544"/>
    </source>
</evidence>
<dbReference type="GO" id="GO:0050610">
    <property type="term" value="F:methylarsonate reductase activity"/>
    <property type="evidence" value="ECO:0007669"/>
    <property type="project" value="UniProtKB-EC"/>
</dbReference>
<comment type="similarity">
    <text evidence="1">Belongs to the GST superfamily. Omega family.</text>
</comment>
<keyword evidence="17" id="KW-1185">Reference proteome</keyword>
<evidence type="ECO:0000259" key="14">
    <source>
        <dbReference type="PROSITE" id="PS50404"/>
    </source>
</evidence>
<dbReference type="GO" id="GO:0004364">
    <property type="term" value="F:glutathione transferase activity"/>
    <property type="evidence" value="ECO:0007669"/>
    <property type="project" value="UniProtKB-EC"/>
</dbReference>
<evidence type="ECO:0000256" key="4">
    <source>
        <dbReference type="ARBA" id="ARBA00013060"/>
    </source>
</evidence>
<dbReference type="InterPro" id="IPR005442">
    <property type="entry name" value="GST_omega"/>
</dbReference>
<dbReference type="Gene3D" id="1.20.1050.10">
    <property type="match status" value="1"/>
</dbReference>
<dbReference type="EC" id="1.20.4.2" evidence="4"/>
<dbReference type="FunFam" id="1.20.1050.10:FF:000009">
    <property type="entry name" value="Glutathione S-transferase omega-1"/>
    <property type="match status" value="1"/>
</dbReference>
<evidence type="ECO:0000256" key="9">
    <source>
        <dbReference type="ARBA" id="ARBA00047960"/>
    </source>
</evidence>
<dbReference type="InterPro" id="IPR036282">
    <property type="entry name" value="Glutathione-S-Trfase_C_sf"/>
</dbReference>
<evidence type="ECO:0000256" key="5">
    <source>
        <dbReference type="ARBA" id="ARBA00022679"/>
    </source>
</evidence>
<evidence type="ECO:0000256" key="3">
    <source>
        <dbReference type="ARBA" id="ARBA00012452"/>
    </source>
</evidence>
<dbReference type="PROSITE" id="PS00195">
    <property type="entry name" value="GLUTAREDOXIN_1"/>
    <property type="match status" value="1"/>
</dbReference>
<reference evidence="17" key="1">
    <citation type="journal article" date="2015" name="Nat. Genet.">
        <title>The genome and transcriptome of the zoonotic hookworm Ancylostoma ceylanicum identify infection-specific gene families.</title>
        <authorList>
            <person name="Schwarz E.M."/>
            <person name="Hu Y."/>
            <person name="Antoshechkin I."/>
            <person name="Miller M.M."/>
            <person name="Sternberg P.W."/>
            <person name="Aroian R.V."/>
        </authorList>
    </citation>
    <scope>NUCLEOTIDE SEQUENCE</scope>
    <source>
        <strain evidence="17">HY135</strain>
    </source>
</reference>
<evidence type="ECO:0000256" key="8">
    <source>
        <dbReference type="ARBA" id="ARBA00032681"/>
    </source>
</evidence>
<name>A0A016SHN6_9BILA</name>
<dbReference type="SFLD" id="SFLDS00019">
    <property type="entry name" value="Glutathione_Transferase_(cytos"/>
    <property type="match status" value="1"/>
</dbReference>
<feature type="compositionally biased region" description="Acidic residues" evidence="12">
    <location>
        <begin position="306"/>
        <end position="322"/>
    </location>
</feature>
<feature type="compositionally biased region" description="Basic and acidic residues" evidence="12">
    <location>
        <begin position="323"/>
        <end position="347"/>
    </location>
</feature>
<keyword evidence="5" id="KW-0808">Transferase</keyword>
<feature type="region of interest" description="Disordered" evidence="12">
    <location>
        <begin position="293"/>
        <end position="358"/>
    </location>
</feature>
<dbReference type="Pfam" id="PF13410">
    <property type="entry name" value="GST_C_2"/>
    <property type="match status" value="1"/>
</dbReference>
<dbReference type="AlphaFoldDB" id="A0A016SHN6"/>
<dbReference type="GO" id="GO:0005737">
    <property type="term" value="C:cytoplasm"/>
    <property type="evidence" value="ECO:0007669"/>
    <property type="project" value="InterPro"/>
</dbReference>
<keyword evidence="13" id="KW-0732">Signal</keyword>
<comment type="caution">
    <text evidence="16">The sequence shown here is derived from an EMBL/GenBank/DDBJ whole genome shotgun (WGS) entry which is preliminary data.</text>
</comment>
<dbReference type="PANTHER" id="PTHR43968:SF6">
    <property type="entry name" value="GLUTATHIONE S-TRANSFERASE OMEGA"/>
    <property type="match status" value="1"/>
</dbReference>
<dbReference type="InterPro" id="IPR010987">
    <property type="entry name" value="Glutathione-S-Trfase_C-like"/>
</dbReference>
<proteinExistence type="inferred from homology"/>
<dbReference type="EC" id="1.8.5.1" evidence="2"/>
<accession>A0A016SHN6</accession>
<evidence type="ECO:0000256" key="6">
    <source>
        <dbReference type="ARBA" id="ARBA00023002"/>
    </source>
</evidence>
<dbReference type="SUPFAM" id="SSF52833">
    <property type="entry name" value="Thioredoxin-like"/>
    <property type="match status" value="1"/>
</dbReference>
<dbReference type="InterPro" id="IPR004045">
    <property type="entry name" value="Glutathione_S-Trfase_N"/>
</dbReference>